<dbReference type="OrthoDB" id="7779280at2"/>
<reference evidence="1 2" key="1">
    <citation type="submission" date="2019-03" db="EMBL/GenBank/DDBJ databases">
        <title>Draft genome of Brevundimonas sp. a heavy metal resistant soil bacteria.</title>
        <authorList>
            <person name="Soto J."/>
        </authorList>
    </citation>
    <scope>NUCLEOTIDE SEQUENCE [LARGE SCALE GENOMIC DNA]</scope>
    <source>
        <strain evidence="1 2">B-10</strain>
    </source>
</reference>
<protein>
    <submittedName>
        <fullName evidence="1">Uncharacterized protein</fullName>
    </submittedName>
</protein>
<dbReference type="AlphaFoldDB" id="A0A4Y9S1Q4"/>
<evidence type="ECO:0000313" key="2">
    <source>
        <dbReference type="Proteomes" id="UP000298216"/>
    </source>
</evidence>
<name>A0A4Y9S1Q4_9CAUL</name>
<keyword evidence="2" id="KW-1185">Reference proteome</keyword>
<sequence length="768" mass="80713">MGQIKDQGAAWLRDSIAPGSSALYDPDKAEGRALFAAIDAAVQTATTGLRRIDPVRVVLTANVALTALSNGSTHDGVTLATGDRVALVGQTNASQNGVYVAPASGSAARATDMNEGSEFPGATFLVREGAARSGTSWTCTNAMAPAVGSDAIAFIQTAQDPNYTSVQAEVETLGEAIDNLLQPSGGASQSVEVYVQDAAGFRLPLGPGGVRFNEAVRRIESPDLTLEVVGGLAGRIYVQDAAGFRHYFFSGASYMAASDTVPQALWSPAHYAFAEGRGSAEAARLNGQNVSGLATIKLGANLVFQSGQSFSAGSDNARTFLTAEVIAREGLVFDARSIGPESRCVNAGPVYVAFGGDSRALTPLAEHFVGPTNTDLIYTPSQVAAGAYPDNARGGTPETAREVVFAYLRRDWRDEDNVVDPTFYTVAMNHAKTDGSIAEVGAGDGLARAQSAITIFASATGPDDKNCAYIDFNHGEADESAGTAGYAAAVQAFDANLYGFMQSAWGQSARPAFLMHQVGGPGYGSAAMIAASQQLTMATDITGANANKFLVSAKYEVSSFRYAAAPHPNAGDAHPTLAGNVLMGIRAAVAAHYILERRESYWLPFPYECYFEGNRFLLVVPNKFPPLRECPMVMGVETVFLAGLGVSFESEAGADNPIIAARVVPGYRFLIEGETVAPIATYPLCKTGKRSLPSYPGLTNIRDSFDVAVPFDLPFSRNQTVYAGGYVDDPKANGLGRYLEDIPGWVGKPDLGNPMARGPVTAQPMPEA</sequence>
<accession>A0A4Y9S1Q4</accession>
<dbReference type="RefSeq" id="WP_135193806.1">
    <property type="nucleotide sequence ID" value="NZ_SPVH01000002.1"/>
</dbReference>
<gene>
    <name evidence="1" type="ORF">EGY25_04305</name>
</gene>
<evidence type="ECO:0000313" key="1">
    <source>
        <dbReference type="EMBL" id="TFW14421.1"/>
    </source>
</evidence>
<comment type="caution">
    <text evidence="1">The sequence shown here is derived from an EMBL/GenBank/DDBJ whole genome shotgun (WGS) entry which is preliminary data.</text>
</comment>
<dbReference type="Proteomes" id="UP000298216">
    <property type="component" value="Unassembled WGS sequence"/>
</dbReference>
<organism evidence="1 2">
    <name type="scientific">Brevundimonas intermedia</name>
    <dbReference type="NCBI Taxonomy" id="74315"/>
    <lineage>
        <taxon>Bacteria</taxon>
        <taxon>Pseudomonadati</taxon>
        <taxon>Pseudomonadota</taxon>
        <taxon>Alphaproteobacteria</taxon>
        <taxon>Caulobacterales</taxon>
        <taxon>Caulobacteraceae</taxon>
        <taxon>Brevundimonas</taxon>
    </lineage>
</organism>
<proteinExistence type="predicted"/>
<dbReference type="EMBL" id="SPVH01000002">
    <property type="protein sequence ID" value="TFW14421.1"/>
    <property type="molecule type" value="Genomic_DNA"/>
</dbReference>